<sequence length="153" mass="15971">MRRSLRHTTAAVLAAGLVLTLTACSEAEDAVKNKVKDEASKAVDDTLNKEYEVTYEVTGKNVDSIEFANGKGDALNPTLETVNKPQLPWKKTVTLRGVMAPTVIPSALDAGGAADITCKVTHDGKVLVEKKSSGAAAVSPCIAVSPIAANKLP</sequence>
<evidence type="ECO:0000256" key="1">
    <source>
        <dbReference type="ARBA" id="ARBA00004236"/>
    </source>
</evidence>
<dbReference type="Pfam" id="PF05423">
    <property type="entry name" value="Mycobact_memb"/>
    <property type="match status" value="1"/>
</dbReference>
<comment type="similarity">
    <text evidence="2">Belongs to the MmpS family.</text>
</comment>
<evidence type="ECO:0000256" key="4">
    <source>
        <dbReference type="ARBA" id="ARBA00022692"/>
    </source>
</evidence>
<dbReference type="EMBL" id="CP029159">
    <property type="protein sequence ID" value="QKM68663.1"/>
    <property type="molecule type" value="Genomic_DNA"/>
</dbReference>
<keyword evidence="3" id="KW-1003">Cell membrane</keyword>
<organism evidence="7 8">
    <name type="scientific">Streptomyces tsukubensis (strain DSM 42081 / NBRC 108919 / NRRL 18488 / 9993)</name>
    <dbReference type="NCBI Taxonomy" id="1114943"/>
    <lineage>
        <taxon>Bacteria</taxon>
        <taxon>Bacillati</taxon>
        <taxon>Actinomycetota</taxon>
        <taxon>Actinomycetes</taxon>
        <taxon>Kitasatosporales</taxon>
        <taxon>Streptomycetaceae</taxon>
        <taxon>Streptomyces</taxon>
    </lineage>
</organism>
<accession>I2N298</accession>
<evidence type="ECO:0000256" key="3">
    <source>
        <dbReference type="ARBA" id="ARBA00022475"/>
    </source>
</evidence>
<dbReference type="Proteomes" id="UP000005940">
    <property type="component" value="Chromosome"/>
</dbReference>
<keyword evidence="6" id="KW-0472">Membrane</keyword>
<dbReference type="GO" id="GO:0005886">
    <property type="term" value="C:plasma membrane"/>
    <property type="evidence" value="ECO:0007669"/>
    <property type="project" value="UniProtKB-SubCell"/>
</dbReference>
<name>I2N298_STRT9</name>
<evidence type="ECO:0000313" key="8">
    <source>
        <dbReference type="Proteomes" id="UP000005940"/>
    </source>
</evidence>
<dbReference type="Gene3D" id="2.60.40.2880">
    <property type="entry name" value="MmpS1-5, C-terminal soluble domain"/>
    <property type="match status" value="1"/>
</dbReference>
<evidence type="ECO:0000313" key="7">
    <source>
        <dbReference type="EMBL" id="QKM68663.1"/>
    </source>
</evidence>
<dbReference type="InterPro" id="IPR008693">
    <property type="entry name" value="MmpS"/>
</dbReference>
<dbReference type="PROSITE" id="PS51257">
    <property type="entry name" value="PROKAR_LIPOPROTEIN"/>
    <property type="match status" value="1"/>
</dbReference>
<protein>
    <recommendedName>
        <fullName evidence="9">MmpS family membrane protein</fullName>
    </recommendedName>
</protein>
<evidence type="ECO:0008006" key="9">
    <source>
        <dbReference type="Google" id="ProtNLM"/>
    </source>
</evidence>
<evidence type="ECO:0000256" key="5">
    <source>
        <dbReference type="ARBA" id="ARBA00022989"/>
    </source>
</evidence>
<gene>
    <name evidence="7" type="ORF">STSU_017265</name>
</gene>
<keyword evidence="4" id="KW-0812">Transmembrane</keyword>
<dbReference type="RefSeq" id="WP_006347969.1">
    <property type="nucleotide sequence ID" value="NZ_CP029159.1"/>
</dbReference>
<proteinExistence type="inferred from homology"/>
<evidence type="ECO:0000256" key="2">
    <source>
        <dbReference type="ARBA" id="ARBA00007531"/>
    </source>
</evidence>
<reference evidence="7 8" key="1">
    <citation type="journal article" date="2012" name="J. Bacteriol.">
        <title>Draft genome of Streptomyces tsukubaensis NRRL 18488, the producer of the clinically important immunosuppressant tacrolimus (FK506).</title>
        <authorList>
            <person name="Barreiro C."/>
            <person name="Prieto C."/>
            <person name="Sola-Landa A."/>
            <person name="Solera E."/>
            <person name="Martinez-Castro M."/>
            <person name="Perez-Redondo R."/>
            <person name="Garcia-Estrada C."/>
            <person name="Aparicio J.F."/>
            <person name="Fernandez-Martinez L.T."/>
            <person name="Santos-Aberturas J."/>
            <person name="Salehi-Najafabadi Z."/>
            <person name="Rodriguez-Garcia A."/>
            <person name="Tauch A."/>
            <person name="Martin J.F."/>
        </authorList>
    </citation>
    <scope>NUCLEOTIDE SEQUENCE [LARGE SCALE GENOMIC DNA]</scope>
    <source>
        <strain evidence="8">DSM 42081 / NBRC 108919 / NRRL 18488 / 9993</strain>
    </source>
</reference>
<dbReference type="InterPro" id="IPR038468">
    <property type="entry name" value="MmpS_C"/>
</dbReference>
<dbReference type="AlphaFoldDB" id="I2N298"/>
<evidence type="ECO:0000256" key="6">
    <source>
        <dbReference type="ARBA" id="ARBA00023136"/>
    </source>
</evidence>
<keyword evidence="5" id="KW-1133">Transmembrane helix</keyword>
<keyword evidence="8" id="KW-1185">Reference proteome</keyword>
<comment type="subcellular location">
    <subcellularLocation>
        <location evidence="1">Cell membrane</location>
    </subcellularLocation>
</comment>